<dbReference type="SUPFAM" id="SSF48371">
    <property type="entry name" value="ARM repeat"/>
    <property type="match status" value="1"/>
</dbReference>
<organism evidence="1 2">
    <name type="scientific">Pseudobutyrivibrio xylanivorans</name>
    <dbReference type="NCBI Taxonomy" id="185007"/>
    <lineage>
        <taxon>Bacteria</taxon>
        <taxon>Bacillati</taxon>
        <taxon>Bacillota</taxon>
        <taxon>Clostridia</taxon>
        <taxon>Lachnospirales</taxon>
        <taxon>Lachnospiraceae</taxon>
        <taxon>Pseudobutyrivibrio</taxon>
    </lineage>
</organism>
<evidence type="ECO:0000313" key="2">
    <source>
        <dbReference type="Proteomes" id="UP000327030"/>
    </source>
</evidence>
<sequence>MWIPIHWEGQKLSVQADEIREELFKLQDIKYRDFQSKLIPGIDTDSVIGVRTPELRKYAKKLAKQTDIEVFLDILPHKYFDENQLHAFIISEIKDYDSCIVEVNKFLPYVDNWATCDQMSPKVFKKHKEELLKEISGWVDSSETYTIRFGIGMLMQHFLDEDFNPKYHEMVASVKSDEYYINMMIAWYFATALAKQWDATVPYIVEHRLEKWTNNKAIQKSVESYRISPEQKEYLKSFKIK</sequence>
<dbReference type="Proteomes" id="UP000327030">
    <property type="component" value="Chromosome 1"/>
</dbReference>
<reference evidence="2" key="1">
    <citation type="submission" date="2019-08" db="EMBL/GenBank/DDBJ databases">
        <title>Complete Genome Sequence of the Polysaccharide-Degrading Rumen Bacterium Pseudobutyrivibrio xylanivorans MA3014.</title>
        <authorList>
            <person name="Palevich N."/>
            <person name="Maclean P.H."/>
            <person name="Kelly W.J."/>
            <person name="Leahy S.C."/>
            <person name="Rakonjac J."/>
            <person name="Attwood G.T."/>
        </authorList>
    </citation>
    <scope>NUCLEOTIDE SEQUENCE [LARGE SCALE GENOMIC DNA]</scope>
    <source>
        <strain evidence="2">MA3014</strain>
    </source>
</reference>
<evidence type="ECO:0000313" key="1">
    <source>
        <dbReference type="EMBL" id="QFJ55118.1"/>
    </source>
</evidence>
<dbReference type="Gene3D" id="1.25.10.90">
    <property type="match status" value="1"/>
</dbReference>
<accession>A0A5P6VS58</accession>
<gene>
    <name evidence="1" type="ORF">FXF36_09715</name>
</gene>
<dbReference type="PANTHER" id="PTHR34070:SF1">
    <property type="entry name" value="DNA ALKYLATION REPAIR PROTEIN"/>
    <property type="match status" value="1"/>
</dbReference>
<dbReference type="KEGG" id="pxv:FXF36_09715"/>
<dbReference type="OrthoDB" id="9784740at2"/>
<name>A0A5P6VS58_PSEXY</name>
<dbReference type="EMBL" id="CP043028">
    <property type="protein sequence ID" value="QFJ55118.1"/>
    <property type="molecule type" value="Genomic_DNA"/>
</dbReference>
<dbReference type="InterPro" id="IPR016024">
    <property type="entry name" value="ARM-type_fold"/>
</dbReference>
<dbReference type="InterPro" id="IPR014825">
    <property type="entry name" value="DNA_alkylation"/>
</dbReference>
<dbReference type="PANTHER" id="PTHR34070">
    <property type="entry name" value="ARMADILLO-TYPE FOLD"/>
    <property type="match status" value="1"/>
</dbReference>
<proteinExistence type="predicted"/>
<dbReference type="AlphaFoldDB" id="A0A5P6VS58"/>
<dbReference type="Pfam" id="PF08713">
    <property type="entry name" value="DNA_alkylation"/>
    <property type="match status" value="1"/>
</dbReference>
<dbReference type="CDD" id="cd06561">
    <property type="entry name" value="AlkD_like"/>
    <property type="match status" value="1"/>
</dbReference>
<protein>
    <submittedName>
        <fullName evidence="1">DNA alkylation repair protein</fullName>
    </submittedName>
</protein>